<dbReference type="GO" id="GO:0005509">
    <property type="term" value="F:calcium ion binding"/>
    <property type="evidence" value="ECO:0007669"/>
    <property type="project" value="InterPro"/>
</dbReference>
<comment type="similarity">
    <text evidence="2">Belongs to the polycystin family.</text>
</comment>
<evidence type="ECO:0000256" key="7">
    <source>
        <dbReference type="ARBA" id="ARBA00023180"/>
    </source>
</evidence>
<dbReference type="GO" id="GO:0005262">
    <property type="term" value="F:calcium channel activity"/>
    <property type="evidence" value="ECO:0007669"/>
    <property type="project" value="TreeGrafter"/>
</dbReference>
<dbReference type="InterPro" id="IPR046791">
    <property type="entry name" value="Polycystin_dom"/>
</dbReference>
<feature type="transmembrane region" description="Helical" evidence="10">
    <location>
        <begin position="2202"/>
        <end position="2224"/>
    </location>
</feature>
<feature type="disulfide bond" evidence="8">
    <location>
        <begin position="1925"/>
        <end position="1936"/>
    </location>
</feature>
<dbReference type="SMART" id="SM00308">
    <property type="entry name" value="LH2"/>
    <property type="match status" value="1"/>
</dbReference>
<proteinExistence type="inferred from homology"/>
<comment type="subcellular location">
    <subcellularLocation>
        <location evidence="1">Membrane</location>
        <topology evidence="1">Multi-pass membrane protein</topology>
    </subcellularLocation>
</comment>
<dbReference type="Gene3D" id="2.60.60.20">
    <property type="entry name" value="PLAT/LH2 domain"/>
    <property type="match status" value="1"/>
</dbReference>
<evidence type="ECO:0000256" key="1">
    <source>
        <dbReference type="ARBA" id="ARBA00004141"/>
    </source>
</evidence>
<dbReference type="Pfam" id="PF01477">
    <property type="entry name" value="PLAT"/>
    <property type="match status" value="1"/>
</dbReference>
<dbReference type="PRINTS" id="PR01433">
    <property type="entry name" value="POLYCYSTIN2"/>
</dbReference>
<evidence type="ECO:0000256" key="3">
    <source>
        <dbReference type="ARBA" id="ARBA00022692"/>
    </source>
</evidence>
<feature type="signal peptide" evidence="11">
    <location>
        <begin position="1"/>
        <end position="21"/>
    </location>
</feature>
<accession>A0A8B8CQN3</accession>
<dbReference type="PROSITE" id="PS50095">
    <property type="entry name" value="PLAT"/>
    <property type="match status" value="1"/>
</dbReference>
<dbReference type="GO" id="GO:0016020">
    <property type="term" value="C:membrane"/>
    <property type="evidence" value="ECO:0007669"/>
    <property type="project" value="UniProtKB-SubCell"/>
</dbReference>
<evidence type="ECO:0000256" key="10">
    <source>
        <dbReference type="SAM" id="Phobius"/>
    </source>
</evidence>
<evidence type="ECO:0000256" key="2">
    <source>
        <dbReference type="ARBA" id="ARBA00007200"/>
    </source>
</evidence>
<comment type="caution">
    <text evidence="9">Lacks conserved residue(s) required for the propagation of feature annotation.</text>
</comment>
<feature type="transmembrane region" description="Helical" evidence="10">
    <location>
        <begin position="1684"/>
        <end position="1707"/>
    </location>
</feature>
<dbReference type="InterPro" id="IPR051223">
    <property type="entry name" value="Polycystin"/>
</dbReference>
<evidence type="ECO:0000256" key="5">
    <source>
        <dbReference type="ARBA" id="ARBA00022989"/>
    </source>
</evidence>
<feature type="transmembrane region" description="Helical" evidence="10">
    <location>
        <begin position="1570"/>
        <end position="1588"/>
    </location>
</feature>
<feature type="transmembrane region" description="Helical" evidence="10">
    <location>
        <begin position="1719"/>
        <end position="1750"/>
    </location>
</feature>
<dbReference type="InterPro" id="IPR013122">
    <property type="entry name" value="PKD1_2_channel"/>
</dbReference>
<reference evidence="14" key="1">
    <citation type="submission" date="2025-08" db="UniProtKB">
        <authorList>
            <consortium name="RefSeq"/>
        </authorList>
    </citation>
    <scope>IDENTIFICATION</scope>
    <source>
        <tissue evidence="14">Whole sample</tissue>
    </source>
</reference>
<dbReference type="InterPro" id="IPR001024">
    <property type="entry name" value="PLAT/LH2_dom"/>
</dbReference>
<feature type="transmembrane region" description="Helical" evidence="10">
    <location>
        <begin position="2067"/>
        <end position="2087"/>
    </location>
</feature>
<evidence type="ECO:0000256" key="4">
    <source>
        <dbReference type="ARBA" id="ARBA00022729"/>
    </source>
</evidence>
<keyword evidence="7" id="KW-0325">Glycoprotein</keyword>
<gene>
    <name evidence="14" type="primary">LOC111120814</name>
</gene>
<dbReference type="Pfam" id="PF02010">
    <property type="entry name" value="REJ"/>
    <property type="match status" value="1"/>
</dbReference>
<dbReference type="SUPFAM" id="SSF49723">
    <property type="entry name" value="Lipase/lipooxygenase domain (PLAT/LH2 domain)"/>
    <property type="match status" value="1"/>
</dbReference>
<feature type="transmembrane region" description="Helical" evidence="10">
    <location>
        <begin position="1611"/>
        <end position="1632"/>
    </location>
</feature>
<sequence>MQSWIPAWGFMCLFTTYLVEGPYFISVDSVHENKWSKTPPSLYELEVVNYTGVPLPLEHDKVLFLHIRIISNASFRWSSANVKCTWKLFANTNNCTRHSSDTFLVRIPPGEIPQTHYGVHVLVVDILAGKERNITYILLHYEYVVHEKENNAARVIVGTPTYNATITVGSNQMNEWSLLDSLCYGQTVDLNFTQGIFYLYSSNGVNSVIQTYMKYSDQTTTDITMGTSRPSDILHSHVSLPSSTSKTLTSSIRGLPTLMPNGNGLFTNGPPPNTHLQLLHKNRGFPAVDIYCPNDTQQNTSVNFFIFSNIADEIEILIQFGDGTEHALKQFSESEIISHSYQKSGNMTAHFLASHKNTQILTTSCLVKVLDHYCFDSSPMFNIRHSVGSNPLTVFFFTELVLKSRKQIFPHPKGCGYESSNHVSFVWSITNTENDESTDSTRPQFTFLAREPGLFRVSLQMKAGQFYTNGVLFVRVIFKREIKFENNNLYHFQQYAENLTSFGPWTRAEVTPVYGEKISYAWTVARYFNNLKSVQVAQGSVPAWSDIVYTNSTNTCIIERPHQYTHPLHGSSVVTLQVNYTTSIELVHSFISGGHNTTECDTRIFCVENCDRRASRFRPYIAKIVDSCNLRTRSYGIYEVSIKNKSVLDLAHLTRIGGQVDGQVSIDSYGIIRIDTGRLTPGAQYVVKVNTEEFAWLIHLHVNKPPVKGNCDVTPKKGLVLQTEFTIACSNWTAGGENYVTPQLQTTVPLLYTVWYQMRGNRILVYRGYESLTPSFVLPSGSAEDGHSFNITVEVQDRFGDKTSQNISVSVKETEKGKDTLGYLDSLFINLQRLFAKFKYTQQIDEQIHIIQITASEISKIQSNDSSKGMGVTDLLSADLLDIKLAMNRSVSPLMQKLKQNIVILSNKTLDWFSNSFHEYFANRNGVIPEKETCHMALLSVFCLETCTERPDILTVESMDSTLKTLKMLLSEDALLDSVLNDASKSRQATASLMKIVDNVYNGMYYRYFDGADESMMNDDIGRRMTSNDTETMERVQLIRNLASSERHRTDQNMLLLSSSSDVLMTAIITIERMMKATMTGTMRIENQKFMSMTTKIISPFESGNFSSTVGGMHFILQSHGNHSIDVSIATFERPPLLLVNHSLYGSSKVMMLSANSSCNITARTTNRNLASLHKRYVSFRSNATLYYEFAVNLHDVTILHFDFDNVLETEYVELYIKAGSLPTNTSFDIRQIIKRDQKSYTVPTNQLSGTRGFLMIVAKEDPSRLRTKRDASQSTSGLNNHSHGIGLQVFTAGCHTQANGAWVPGRCTVSDRSTVQFTVCHCPHTAGRRTFFTSTFYVQPNLIDFATIVDFTEFDLNNAAVYGTLICMLCLYVIVVAILRRKDQKDTEKWVPQFLCDNGENDAFYYMITVYTGMRRGSATMSNINFIMVGEEEDSGIRLMSGKDHTGFDTGSVRRFILGSPFSYGNLDYLRIWHDNSGPGAMKSWFLNKVIIDDLQNKTRFVFHCGRWLSLNHDDGKTERVLPVSTTKHLNNFNHRFSEQAQFNLTDSHLLISTLVRPESSNFTRVQRMSCLFVLLLLSMISHAMYFRESVEVSPSQVKIGSLSFSLKDVYTSLIVVLITTPPILFASFVFKRSAKRCNYTGKVFPRRFSTSSQKYTSNKIPASEKENYASIFDTEKSLFPGWTLYMAWASLVLAALVSAFFLLLYSLQWGKEKSTRWLINFFLSVLESIFIVDPAKVIFVAIVTALFLKSKETQYKLNLDLRHVRRLAKEFYNTNYTSINVLRRQILARHEPNLDHQDLENFRIKRQQEINARRVIVELLTYCVFAFVVLSISYIHTDQRSFILKNNVNNMLVQDSVTYNKFAKVNRTNDYFNWLRNVVLAQVFPSHDWRNTTLPPSPWFGDFANLRIGSIKLRQVRVADEPCLSHFFHIVRPCVHGYQDEKLEMGNFFPKWTKDNLSQVIPPSLKRAWTYTSDEGIHIPGDIQVYKPGGYIVMFPDNLVEARELVNHLVEYQWLDRHTRAVFLEMNLYNPNINIFTYIMFIAEFIETGGIVPWSNIWVFRPSEFVGAMGTFAALCYILFLVFLVSGTFSVCKRLIRRRLAFLKSIWNIVDLTCILLSYVGIVIFSFRLVKVNETMAKFKANTFNSAFINFQSVFLWDFTFNCIVGILTFITILRTLKILGYNQRLTEIVRVIRTAAKDLIGFGLVFIVIYTAYVVFGFLIFGKSLREYNTVFRSFGTLTNSLIGKNRLDMMIHVAPEAASFFYFTYSVCVIFTLLTMFSAILNYSIRCVRHQSKKIPVSLGIMDILESSLSNILGIATVLHPSNVTGKNKSKREEDIQPETITTIGIVRLLRDIFVHSFAVDSTIKKQKTPVIRSPRRRRPLQNDVTQLERVGTLKDIELTVELTVDKSVENLVQYRHFDM</sequence>
<dbReference type="PANTHER" id="PTHR10877">
    <property type="entry name" value="POLYCYSTIN FAMILY MEMBER"/>
    <property type="match status" value="1"/>
</dbReference>
<feature type="transmembrane region" description="Helical" evidence="10">
    <location>
        <begin position="1817"/>
        <end position="1837"/>
    </location>
</feature>
<evidence type="ECO:0000256" key="8">
    <source>
        <dbReference type="PIRSR" id="PIRSR603915-2"/>
    </source>
</evidence>
<dbReference type="PANTHER" id="PTHR10877:SF194">
    <property type="entry name" value="LOCATION OF VULVA DEFECTIVE 1"/>
    <property type="match status" value="1"/>
</dbReference>
<name>A0A8B8CQN3_CRAVI</name>
<keyword evidence="4 11" id="KW-0732">Signal</keyword>
<evidence type="ECO:0000256" key="9">
    <source>
        <dbReference type="PROSITE-ProRule" id="PRU00152"/>
    </source>
</evidence>
<dbReference type="InterPro" id="IPR003915">
    <property type="entry name" value="PKD_2"/>
</dbReference>
<protein>
    <submittedName>
        <fullName evidence="14">Uncharacterized protein LOC111120814</fullName>
    </submittedName>
</protein>
<organism evidence="13 14">
    <name type="scientific">Crassostrea virginica</name>
    <name type="common">Eastern oyster</name>
    <dbReference type="NCBI Taxonomy" id="6565"/>
    <lineage>
        <taxon>Eukaryota</taxon>
        <taxon>Metazoa</taxon>
        <taxon>Spiralia</taxon>
        <taxon>Lophotrochozoa</taxon>
        <taxon>Mollusca</taxon>
        <taxon>Bivalvia</taxon>
        <taxon>Autobranchia</taxon>
        <taxon>Pteriomorphia</taxon>
        <taxon>Ostreida</taxon>
        <taxon>Ostreoidea</taxon>
        <taxon>Ostreidae</taxon>
        <taxon>Crassostrea</taxon>
    </lineage>
</organism>
<dbReference type="GO" id="GO:0050982">
    <property type="term" value="P:detection of mechanical stimulus"/>
    <property type="evidence" value="ECO:0007669"/>
    <property type="project" value="TreeGrafter"/>
</dbReference>
<keyword evidence="3 10" id="KW-0812">Transmembrane</keyword>
<dbReference type="GeneID" id="111120814"/>
<feature type="domain" description="PLAT" evidence="12">
    <location>
        <begin position="1405"/>
        <end position="1524"/>
    </location>
</feature>
<dbReference type="FunFam" id="2.60.60.20:FF:000022">
    <property type="entry name" value="Uncharacterized protein"/>
    <property type="match status" value="1"/>
</dbReference>
<feature type="transmembrane region" description="Helical" evidence="10">
    <location>
        <begin position="1360"/>
        <end position="1380"/>
    </location>
</feature>
<evidence type="ECO:0000313" key="13">
    <source>
        <dbReference type="Proteomes" id="UP000694844"/>
    </source>
</evidence>
<dbReference type="Proteomes" id="UP000694844">
    <property type="component" value="Chromosome 2"/>
</dbReference>
<dbReference type="RefSeq" id="XP_022317504.1">
    <property type="nucleotide sequence ID" value="XM_022461796.1"/>
</dbReference>
<feature type="transmembrane region" description="Helical" evidence="10">
    <location>
        <begin position="2264"/>
        <end position="2289"/>
    </location>
</feature>
<dbReference type="KEGG" id="cvn:111120814"/>
<dbReference type="Pfam" id="PF08016">
    <property type="entry name" value="PKD_channel"/>
    <property type="match status" value="1"/>
</dbReference>
<evidence type="ECO:0000256" key="6">
    <source>
        <dbReference type="ARBA" id="ARBA00023136"/>
    </source>
</evidence>
<feature type="transmembrane region" description="Helical" evidence="10">
    <location>
        <begin position="2108"/>
        <end position="2132"/>
    </location>
</feature>
<evidence type="ECO:0000259" key="12">
    <source>
        <dbReference type="PROSITE" id="PS50095"/>
    </source>
</evidence>
<evidence type="ECO:0000313" key="14">
    <source>
        <dbReference type="RefSeq" id="XP_022317504.1"/>
    </source>
</evidence>
<dbReference type="Gene3D" id="1.10.287.70">
    <property type="match status" value="1"/>
</dbReference>
<dbReference type="InterPro" id="IPR036392">
    <property type="entry name" value="PLAT/LH2_dom_sf"/>
</dbReference>
<keyword evidence="13" id="KW-1185">Reference proteome</keyword>
<dbReference type="Pfam" id="PF20519">
    <property type="entry name" value="Polycystin_dom"/>
    <property type="match status" value="1"/>
</dbReference>
<feature type="chain" id="PRO_5034357515" evidence="11">
    <location>
        <begin position="22"/>
        <end position="2424"/>
    </location>
</feature>
<keyword evidence="5 10" id="KW-1133">Transmembrane helix</keyword>
<dbReference type="InterPro" id="IPR002859">
    <property type="entry name" value="PKD/REJ-like"/>
</dbReference>
<dbReference type="OrthoDB" id="444119at2759"/>
<keyword evidence="6 10" id="KW-0472">Membrane</keyword>
<evidence type="ECO:0000256" key="11">
    <source>
        <dbReference type="SAM" id="SignalP"/>
    </source>
</evidence>
<feature type="transmembrane region" description="Helical" evidence="10">
    <location>
        <begin position="2161"/>
        <end position="2182"/>
    </location>
</feature>